<dbReference type="InterPro" id="IPR036291">
    <property type="entry name" value="NAD(P)-bd_dom_sf"/>
</dbReference>
<feature type="domain" description="Thioester reductase (TE)" evidence="6">
    <location>
        <begin position="25"/>
        <end position="173"/>
    </location>
</feature>
<comment type="similarity">
    <text evidence="1 4">Belongs to the fatty acyl-CoA reductase family.</text>
</comment>
<dbReference type="EMBL" id="NWSH01006363">
    <property type="protein sequence ID" value="PCG63486.1"/>
    <property type="molecule type" value="Genomic_DNA"/>
</dbReference>
<evidence type="ECO:0000313" key="7">
    <source>
        <dbReference type="EMBL" id="PCG63486.1"/>
    </source>
</evidence>
<reference evidence="7" key="1">
    <citation type="submission" date="2017-09" db="EMBL/GenBank/DDBJ databases">
        <title>Contemporary evolution of a Lepidopteran species, Heliothis virescens, in response to modern agricultural practices.</title>
        <authorList>
            <person name="Fritz M.L."/>
            <person name="Deyonke A.M."/>
            <person name="Papanicolaou A."/>
            <person name="Micinski S."/>
            <person name="Westbrook J."/>
            <person name="Gould F."/>
        </authorList>
    </citation>
    <scope>NUCLEOTIDE SEQUENCE [LARGE SCALE GENOMIC DNA]</scope>
    <source>
        <strain evidence="7">HvINT-</strain>
        <tissue evidence="7">Whole body</tissue>
    </source>
</reference>
<dbReference type="PANTHER" id="PTHR11011:SF116">
    <property type="entry name" value="FATTY ACYL-COA REDUCTASE CG5065-RELATED"/>
    <property type="match status" value="1"/>
</dbReference>
<dbReference type="Pfam" id="PF07993">
    <property type="entry name" value="NAD_binding_4"/>
    <property type="match status" value="2"/>
</dbReference>
<dbReference type="AlphaFoldDB" id="A0A2A4IVH6"/>
<dbReference type="STRING" id="7102.A0A2A4IVH6"/>
<feature type="domain" description="Thioester reductase (TE)" evidence="6">
    <location>
        <begin position="200"/>
        <end position="248"/>
    </location>
</feature>
<keyword evidence="4" id="KW-0560">Oxidoreductase</keyword>
<dbReference type="PANTHER" id="PTHR11011">
    <property type="entry name" value="MALE STERILITY PROTEIN 2-RELATED"/>
    <property type="match status" value="1"/>
</dbReference>
<dbReference type="GO" id="GO:0102965">
    <property type="term" value="F:alcohol-forming long-chain fatty acyl-CoA reductase activity"/>
    <property type="evidence" value="ECO:0007669"/>
    <property type="project" value="UniProtKB-EC"/>
</dbReference>
<comment type="caution">
    <text evidence="7">The sequence shown here is derived from an EMBL/GenBank/DDBJ whole genome shotgun (WGS) entry which is preliminary data.</text>
</comment>
<dbReference type="SUPFAM" id="SSF51735">
    <property type="entry name" value="NAD(P)-binding Rossmann-fold domains"/>
    <property type="match status" value="1"/>
</dbReference>
<organism evidence="7">
    <name type="scientific">Heliothis virescens</name>
    <name type="common">Tobacco budworm moth</name>
    <dbReference type="NCBI Taxonomy" id="7102"/>
    <lineage>
        <taxon>Eukaryota</taxon>
        <taxon>Metazoa</taxon>
        <taxon>Ecdysozoa</taxon>
        <taxon>Arthropoda</taxon>
        <taxon>Hexapoda</taxon>
        <taxon>Insecta</taxon>
        <taxon>Pterygota</taxon>
        <taxon>Neoptera</taxon>
        <taxon>Endopterygota</taxon>
        <taxon>Lepidoptera</taxon>
        <taxon>Glossata</taxon>
        <taxon>Ditrysia</taxon>
        <taxon>Noctuoidea</taxon>
        <taxon>Noctuidae</taxon>
        <taxon>Heliothinae</taxon>
        <taxon>Heliothis</taxon>
    </lineage>
</organism>
<keyword evidence="2 4" id="KW-0444">Lipid biosynthesis</keyword>
<gene>
    <name evidence="7" type="ORF">B5V51_12221</name>
</gene>
<dbReference type="InterPro" id="IPR033640">
    <property type="entry name" value="FAR_C"/>
</dbReference>
<dbReference type="InterPro" id="IPR013120">
    <property type="entry name" value="FAR_NAD-bd"/>
</dbReference>
<dbReference type="CDD" id="cd09071">
    <property type="entry name" value="FAR_C"/>
    <property type="match status" value="1"/>
</dbReference>
<sequence>MRSAGSERDAFFYLWSPPAKTWMVVFLEKLLYSCKDIDTIYVLVRDKNGKNAKQRIEEILDKTLFSRLRDERPQDLNKIVPIFGDINLPDIGISKEDEETLTQKVSVVFHVAATTKFNEELKVILNTNLGGTSRVLNLCHRMINIKVFVHISTAYCNPNLQMLEEKLYPPPAKLSEVFKLLEQSNYNKTQIKSLLLSASLSEPVPGWVDSMLGATGILTAGVKGANRVFFGDEDNLLDLIPVDYVANTAIVAAAKGKRSNIVSVYNSCTSSCNPLTTGALLNYFKMLTDKDRRYTVDITFTENKYLLSTLTALKQTAPAYAMDLLLRAKGEKPKYMKIQSKVVFGRKLLDYYTSHSWEMKADRTRALHASLSPEDKLKFPCDPSNINWKEYTKVYLHGIEQFVISGHR</sequence>
<evidence type="ECO:0000256" key="3">
    <source>
        <dbReference type="ARBA" id="ARBA00023098"/>
    </source>
</evidence>
<dbReference type="GO" id="GO:0005777">
    <property type="term" value="C:peroxisome"/>
    <property type="evidence" value="ECO:0007669"/>
    <property type="project" value="TreeGrafter"/>
</dbReference>
<dbReference type="GO" id="GO:0035336">
    <property type="term" value="P:long-chain fatty-acyl-CoA metabolic process"/>
    <property type="evidence" value="ECO:0007669"/>
    <property type="project" value="TreeGrafter"/>
</dbReference>
<feature type="domain" description="Fatty acyl-CoA reductase C-terminal" evidence="5">
    <location>
        <begin position="315"/>
        <end position="404"/>
    </location>
</feature>
<evidence type="ECO:0000259" key="5">
    <source>
        <dbReference type="Pfam" id="PF03015"/>
    </source>
</evidence>
<accession>A0A2A4IVH6</accession>
<evidence type="ECO:0000259" key="6">
    <source>
        <dbReference type="Pfam" id="PF07993"/>
    </source>
</evidence>
<dbReference type="GO" id="GO:0080019">
    <property type="term" value="F:alcohol-forming very long-chain fatty acyl-CoA reductase activity"/>
    <property type="evidence" value="ECO:0007669"/>
    <property type="project" value="InterPro"/>
</dbReference>
<dbReference type="InterPro" id="IPR026055">
    <property type="entry name" value="FAR"/>
</dbReference>
<dbReference type="EC" id="1.2.1.84" evidence="4"/>
<dbReference type="Gene3D" id="3.40.50.720">
    <property type="entry name" value="NAD(P)-binding Rossmann-like Domain"/>
    <property type="match status" value="1"/>
</dbReference>
<comment type="catalytic activity">
    <reaction evidence="4">
        <text>a long-chain fatty acyl-CoA + 2 NADPH + 2 H(+) = a long-chain primary fatty alcohol + 2 NADP(+) + CoA</text>
        <dbReference type="Rhea" id="RHEA:52716"/>
        <dbReference type="ChEBI" id="CHEBI:15378"/>
        <dbReference type="ChEBI" id="CHEBI:57287"/>
        <dbReference type="ChEBI" id="CHEBI:57783"/>
        <dbReference type="ChEBI" id="CHEBI:58349"/>
        <dbReference type="ChEBI" id="CHEBI:77396"/>
        <dbReference type="ChEBI" id="CHEBI:83139"/>
        <dbReference type="EC" id="1.2.1.84"/>
    </reaction>
</comment>
<evidence type="ECO:0000256" key="1">
    <source>
        <dbReference type="ARBA" id="ARBA00005928"/>
    </source>
</evidence>
<keyword evidence="3 4" id="KW-0443">Lipid metabolism</keyword>
<evidence type="ECO:0000256" key="2">
    <source>
        <dbReference type="ARBA" id="ARBA00022516"/>
    </source>
</evidence>
<name>A0A2A4IVH6_HELVI</name>
<dbReference type="Pfam" id="PF03015">
    <property type="entry name" value="Sterile"/>
    <property type="match status" value="1"/>
</dbReference>
<comment type="function">
    <text evidence="4">Catalyzes the reduction of fatty acyl-CoA to fatty alcohols.</text>
</comment>
<evidence type="ECO:0000256" key="4">
    <source>
        <dbReference type="RuleBase" id="RU363097"/>
    </source>
</evidence>
<proteinExistence type="inferred from homology"/>
<keyword evidence="4" id="KW-0521">NADP</keyword>
<protein>
    <recommendedName>
        <fullName evidence="4">Fatty acyl-CoA reductase</fullName>
        <ecNumber evidence="4">1.2.1.84</ecNumber>
    </recommendedName>
</protein>